<evidence type="ECO:0000256" key="1">
    <source>
        <dbReference type="ARBA" id="ARBA00010652"/>
    </source>
</evidence>
<evidence type="ECO:0000313" key="5">
    <source>
        <dbReference type="Proteomes" id="UP001229081"/>
    </source>
</evidence>
<dbReference type="EMBL" id="JAUFSA010000001">
    <property type="protein sequence ID" value="MDP7735741.1"/>
    <property type="molecule type" value="Genomic_DNA"/>
</dbReference>
<evidence type="ECO:0000259" key="2">
    <source>
        <dbReference type="Pfam" id="PF00823"/>
    </source>
</evidence>
<accession>A0A4R5WYI4</accession>
<dbReference type="InterPro" id="IPR022171">
    <property type="entry name" value="PPE_C"/>
</dbReference>
<protein>
    <submittedName>
        <fullName evidence="4">PPE family protein</fullName>
    </submittedName>
</protein>
<dbReference type="AlphaFoldDB" id="A0A4R5WYI4"/>
<evidence type="ECO:0000259" key="3">
    <source>
        <dbReference type="Pfam" id="PF12484"/>
    </source>
</evidence>
<dbReference type="PANTHER" id="PTHR46766:SF1">
    <property type="entry name" value="GLUTAMINE-RICH PROTEIN 2"/>
    <property type="match status" value="1"/>
</dbReference>
<feature type="domain" description="PPE" evidence="2">
    <location>
        <begin position="2"/>
        <end position="164"/>
    </location>
</feature>
<dbReference type="InterPro" id="IPR038332">
    <property type="entry name" value="PPE_sf"/>
</dbReference>
<evidence type="ECO:0000313" key="4">
    <source>
        <dbReference type="EMBL" id="MDP7735741.1"/>
    </source>
</evidence>
<dbReference type="SUPFAM" id="SSF140459">
    <property type="entry name" value="PE/PPE dimer-like"/>
    <property type="match status" value="1"/>
</dbReference>
<proteinExistence type="inferred from homology"/>
<dbReference type="Pfam" id="PF12484">
    <property type="entry name" value="PPE-SVP"/>
    <property type="match status" value="1"/>
</dbReference>
<dbReference type="PANTHER" id="PTHR46766">
    <property type="entry name" value="GLUTAMINE-RICH PROTEIN 2"/>
    <property type="match status" value="1"/>
</dbReference>
<gene>
    <name evidence="4" type="ORF">QXL92_13415</name>
</gene>
<dbReference type="Gene3D" id="1.20.1260.20">
    <property type="entry name" value="PPE superfamily"/>
    <property type="match status" value="1"/>
</dbReference>
<sequence length="381" mass="38593">MDFGALPPEFNSACMYAGAGSAPMLAAAAAWNGIADELRTAASSFDSVVERLSTEAWVGSASLSMAAAARPFVAWLACTAESSARAATQAMSSVAAYETAFAMTVPPAEVAANRAQLAALTATNTLGQNTPAIALVEARYSDMWARDAAAMYRYAASAAAAGQLDPLAGPSELTDPAGLANQAAAVAQAAASGSASAQQAALGTVISQGPEAVLSLAGPVAAPETTGSSLLDLFIAFDRSELWWSGTFDHNRATYWDYSVGQIGSGGNDDDAPEEIAHAAATHGTAAHSAKPAILGPAPVVAGLGNAHLVGELSVPVTWSNSVPLAPADSTVNGTYWAVPEQDEHQEAVAPGWALSAGRGRAVAAPRYGVKPIVMPREGIV</sequence>
<reference evidence="4" key="1">
    <citation type="submission" date="2023-06" db="EMBL/GenBank/DDBJ databases">
        <title>Identification of two novel mycobacterium reveal diversities and complexities of Mycobacterium gordonae clade.</title>
        <authorList>
            <person name="Matsumoto Y."/>
            <person name="Nakamura S."/>
            <person name="Motooka D."/>
            <person name="Fukushima K."/>
        </authorList>
    </citation>
    <scope>NUCLEOTIDE SEQUENCE</scope>
    <source>
        <strain evidence="4">TY812</strain>
    </source>
</reference>
<dbReference type="Proteomes" id="UP001229081">
    <property type="component" value="Unassembled WGS sequence"/>
</dbReference>
<feature type="domain" description="PPE family C-terminal" evidence="3">
    <location>
        <begin position="302"/>
        <end position="377"/>
    </location>
</feature>
<dbReference type="RefSeq" id="WP_133435325.1">
    <property type="nucleotide sequence ID" value="NZ_JAUFSA010000001.1"/>
</dbReference>
<comment type="similarity">
    <text evidence="1">Belongs to the mycobacterial PPE family.</text>
</comment>
<dbReference type="GO" id="GO:0052572">
    <property type="term" value="P:response to host immune response"/>
    <property type="evidence" value="ECO:0007669"/>
    <property type="project" value="TreeGrafter"/>
</dbReference>
<dbReference type="InterPro" id="IPR000030">
    <property type="entry name" value="PPE_dom"/>
</dbReference>
<organism evidence="4 5">
    <name type="scientific">Mycobacterium paragordonae</name>
    <dbReference type="NCBI Taxonomy" id="1389713"/>
    <lineage>
        <taxon>Bacteria</taxon>
        <taxon>Bacillati</taxon>
        <taxon>Actinomycetota</taxon>
        <taxon>Actinomycetes</taxon>
        <taxon>Mycobacteriales</taxon>
        <taxon>Mycobacteriaceae</taxon>
        <taxon>Mycobacterium</taxon>
    </lineage>
</organism>
<dbReference type="Pfam" id="PF00823">
    <property type="entry name" value="PPE"/>
    <property type="match status" value="1"/>
</dbReference>
<name>A0A4R5WYI4_9MYCO</name>
<comment type="caution">
    <text evidence="4">The sequence shown here is derived from an EMBL/GenBank/DDBJ whole genome shotgun (WGS) entry which is preliminary data.</text>
</comment>